<proteinExistence type="predicted"/>
<dbReference type="InterPro" id="IPR029058">
    <property type="entry name" value="AB_hydrolase_fold"/>
</dbReference>
<gene>
    <name evidence="1" type="ORF">HS088_TW10G00917</name>
</gene>
<reference evidence="1 2" key="1">
    <citation type="journal article" date="2020" name="Nat. Commun.">
        <title>Genome of Tripterygium wilfordii and identification of cytochrome P450 involved in triptolide biosynthesis.</title>
        <authorList>
            <person name="Tu L."/>
            <person name="Su P."/>
            <person name="Zhang Z."/>
            <person name="Gao L."/>
            <person name="Wang J."/>
            <person name="Hu T."/>
            <person name="Zhou J."/>
            <person name="Zhang Y."/>
            <person name="Zhao Y."/>
            <person name="Liu Y."/>
            <person name="Song Y."/>
            <person name="Tong Y."/>
            <person name="Lu Y."/>
            <person name="Yang J."/>
            <person name="Xu C."/>
            <person name="Jia M."/>
            <person name="Peters R.J."/>
            <person name="Huang L."/>
            <person name="Gao W."/>
        </authorList>
    </citation>
    <scope>NUCLEOTIDE SEQUENCE [LARGE SCALE GENOMIC DNA]</scope>
    <source>
        <strain evidence="2">cv. XIE 37</strain>
        <tissue evidence="1">Leaf</tissue>
    </source>
</reference>
<dbReference type="Proteomes" id="UP000593562">
    <property type="component" value="Unassembled WGS sequence"/>
</dbReference>
<dbReference type="FunCoup" id="A0A7J7D6M3">
    <property type="interactions" value="19"/>
</dbReference>
<dbReference type="InParanoid" id="A0A7J7D6M3"/>
<sequence>MAVLEAMPRLNELSIFAPGPHSVQEFSVETSSSSKPPKPLFIVTPTEPGKYPILQFYHGTVLINTYYRQVLQLIASHGYIVVAPQLYQPWDVVVLMCACLEVQDAGKVINWLPKPSPEGLQSVLPENVTCDTTQIGLAGHSRGGKTAFAVALGDADTNLKFQALIGIDPVAGSSKSICCRTCPHILTYKPQSFDLSIPVTVIGTGLGGESVSECMIPMPACAPEGVNHTEFYRECKAPCGRYVATDYGHMDMLDDDLGLYGNVCECMCKKGKAQRDPMRRFVGGIVVASLKAGFNGDFVDLKTIAEDPQVAPVKLQDSQYTE</sequence>
<dbReference type="OrthoDB" id="2093222at2759"/>
<evidence type="ECO:0000313" key="2">
    <source>
        <dbReference type="Proteomes" id="UP000593562"/>
    </source>
</evidence>
<dbReference type="EMBL" id="JAAARO010000010">
    <property type="protein sequence ID" value="KAF5741909.1"/>
    <property type="molecule type" value="Genomic_DNA"/>
</dbReference>
<dbReference type="PANTHER" id="PTHR33428">
    <property type="entry name" value="CHLOROPHYLLASE-2, CHLOROPLASTIC"/>
    <property type="match status" value="1"/>
</dbReference>
<dbReference type="GO" id="GO:0015996">
    <property type="term" value="P:chlorophyll catabolic process"/>
    <property type="evidence" value="ECO:0007669"/>
    <property type="project" value="UniProtKB-UniPathway"/>
</dbReference>
<dbReference type="GO" id="GO:0047746">
    <property type="term" value="F:chlorophyllase activity"/>
    <property type="evidence" value="ECO:0007669"/>
    <property type="project" value="TreeGrafter"/>
</dbReference>
<organism evidence="1 2">
    <name type="scientific">Tripterygium wilfordii</name>
    <name type="common">Thunder God vine</name>
    <dbReference type="NCBI Taxonomy" id="458696"/>
    <lineage>
        <taxon>Eukaryota</taxon>
        <taxon>Viridiplantae</taxon>
        <taxon>Streptophyta</taxon>
        <taxon>Embryophyta</taxon>
        <taxon>Tracheophyta</taxon>
        <taxon>Spermatophyta</taxon>
        <taxon>Magnoliopsida</taxon>
        <taxon>eudicotyledons</taxon>
        <taxon>Gunneridae</taxon>
        <taxon>Pentapetalae</taxon>
        <taxon>rosids</taxon>
        <taxon>fabids</taxon>
        <taxon>Celastrales</taxon>
        <taxon>Celastraceae</taxon>
        <taxon>Tripterygium</taxon>
    </lineage>
</organism>
<dbReference type="Pfam" id="PF07224">
    <property type="entry name" value="Chlorophyllase"/>
    <property type="match status" value="1"/>
</dbReference>
<dbReference type="Gene3D" id="3.40.50.1820">
    <property type="entry name" value="alpha/beta hydrolase"/>
    <property type="match status" value="1"/>
</dbReference>
<dbReference type="SUPFAM" id="SSF53474">
    <property type="entry name" value="alpha/beta-Hydrolases"/>
    <property type="match status" value="1"/>
</dbReference>
<evidence type="ECO:0000313" key="1">
    <source>
        <dbReference type="EMBL" id="KAF5741909.1"/>
    </source>
</evidence>
<comment type="caution">
    <text evidence="1">The sequence shown here is derived from an EMBL/GenBank/DDBJ whole genome shotgun (WGS) entry which is preliminary data.</text>
</comment>
<dbReference type="InterPro" id="IPR017395">
    <property type="entry name" value="Chlorophyllase-like"/>
</dbReference>
<dbReference type="AlphaFoldDB" id="A0A7J7D6M3"/>
<protein>
    <submittedName>
        <fullName evidence="1">Chlorophyllase-1</fullName>
    </submittedName>
</protein>
<accession>A0A7J7D6M3</accession>
<dbReference type="UniPathway" id="UPA00674"/>
<dbReference type="PANTHER" id="PTHR33428:SF10">
    <property type="entry name" value="CHLOROPHYLLASE-1"/>
    <property type="match status" value="1"/>
</dbReference>
<name>A0A7J7D6M3_TRIWF</name>
<keyword evidence="2" id="KW-1185">Reference proteome</keyword>